<gene>
    <name evidence="3" type="ORF">A9299_07860</name>
</gene>
<dbReference type="PANTHER" id="PTHR12697:SF5">
    <property type="entry name" value="DEOXYHYPUSINE HYDROXYLASE"/>
    <property type="match status" value="1"/>
</dbReference>
<sequence>MSQPITTTLPYWGQINGLISQDAVSLFTTKITDKSFDQAKLYRVDSNREHPTLTALNLPVGMEGLTAMADSTVMLIGRDGYLYQIDWQAKKLAQVSEQSTFDLMNNTQKEADELNRPHPTAIAIASLKDGVAVLYPEYLLVWAYQKHKLGDCIANIRLNSILQTTDNQNDNALTINQATTLAVSSDGNWLVVGDSQGLVSSFHVNAERTAILHSSSELLHQGAVTALCFEPIAQQFFSAGADKQLLRTHVQGKLQGIDRGKASQHTEMIRAMAVSSGTGERLYTGSDDKSVKSWQFDKGQPNTCKDDLVKIRILSVCQYLNQTSVLTVGTDQSLRFIPVDNEGKLTNVAHIIKDGYQRLSDLLNDKEDKTFKEGLSLLNETSDNNRLNIVSKILEKTNDGYRSEQLVNWLATSNLPKTTHQLEKLLANHPVEKVREIAFTALKNQANDSQHPTPNPLRYLQLALDSKFVDVNEKAIAEYVTVVKATPSLQSHIIQVLQTALSHRESRIRKQALAALETLLPSYSPRADLLALATGKADVQQAGLIRLYQRGLLDSFEVKRQLVLLQTDSNAVVRQTAFYVAVLSQPTLAETLAKIDGNLTRTLQDFSDFRLLPNAKSTQTNASGESDVDLSLDVSQSNDDGKQKAKANSIPTLDAQILEPLLQGLSNSYTDISFRSAYALALLHDDRAFGALMRLMHDNDDNTRIGIAKAFGELGQMDGLTVLPMLLDDKNATVRHVAMQAYGKLSQQHGVSLLDWASIGFDSREQDIHQQALSILLTALQNTNDSHSQAHDSQSAIDILVQALNDPFEPIRQEVVKVLINRLNTGKDAVKGDFDIFALLKQSRFADVHQVALDEWQMMLRQSPQASDVVVTMLREFLTSPFKAIRDGAFDIALREYKRIALKTLLTLSFTSPFIDTRKKALDTLNDNKTDELMPLVTALFNDDNSELRLQALRIALGYGDPSVLATALQSPYTDIQLAAAQALAKQGNASSYEIFEHFLTQPMPEMADEKAKWQKNVIEALWGLADLADKRGFAWFDKYLHDPNIDFSKADNLPAQAMWVSRFENAERLAEWQTDDRAHVKQAASLALAVWGDRRGESLLKDDKQANTLSAEQCLQARVGLGIEHAKQLRPALEKSDTQFASRLLLAFYDLLLNPTQPKRLIEALAFADNETALFCAGVIARFADTTQAWQYITHTVNRQLQQRRESQKSKQEALWSLDVATLQQLAQLVVFGSPILKANSVSLMTDFSLNEAFETWQSRWLLFVQFNAKLLTDINTQHPLTIIADSRHEHPWQALAFGAWLGILRQTDYSSISTAEQAIRALLNLAKDDANWQDSVQRAFIPLLNHQNYYVRELVWQGLQTLGLSAERLGEQAMSSPHLDMVQKGLALWLTSFEQNDNANQAANLIDNQANSQANQQLQNLLQTNSPVLTQQAYRLLVKRVGSLQAGQSALDSYYLPLRSQVVNEWRQVTHSERQADKLALLNLASQNDDWQTRFSAVSQLFSLTVEGMENQPNLFEKAFDLWQHSQDIGQQQAVTNLLEKNVQVIAKQLEAQPIIVKQLFTLLDSPQRKIEISSIYTLMANTRSTALAPDLIQRYVTKHDERAEIVKTMTKISGFDQVIDDFYDDYVDKKWLERQYPRHVEVLLNLAQLLLQYTDYQRFINLLDNVSWANDSRFNAQIDRLLQRAYTQLPSQHSAKIVEAMAYRADKRQGDVTGLRKALSNKDAQVQFLAAEGLAKRGIKDGFAILMATIDYNTDGELRRRAVLALGELGDEQAYDKLIKLADDPEHYLQDVASEALGHLGQTEYGQRIFTLLKTHLEQVDNENPAIEHWLNGLRWLNTYDSWQQIRNFIMRAEAEPYTFWNTAEHAIKVLQYHPGTDDIGTANRNLVLRLIRTSINYSIVDESINTAQMLFGSEPVTVYPYDWAVLESLFPTTLDSLSLKRVSKYATLDELLQFINHYPQLVQQNHAMHLDHYSQETGDQVMQSLMQAILERDKMSADRLQALLVSDNPVSQQLGLRYLTQNPQDYWQAAIENTLWQQLERAKNNWQQLVTQVIEQPSLASTDYNRSVNAENWQAQQRINDTTTSQLLWLVSRFSPVDSPNIANTLTWLLSEQQQTVVQAVPALATTLNHWLKQSLLGLVARPQSELTTTQPWHDVLRHVPYWSNAQLQQLANQLLAYVAEPARADKKPFFVDQVKGLFGKRTTTETTSPSQQLIAWVQQNNVQALYQWASDSKLAETLRISAIEGLGQISLEHANDVVQRLMTLQQNDSDPDIQRTAFSTLRRYQRRMIPKTPKHSTINLNTV</sequence>
<keyword evidence="1" id="KW-0853">WD repeat</keyword>
<evidence type="ECO:0000256" key="2">
    <source>
        <dbReference type="SAM" id="MobiDB-lite"/>
    </source>
</evidence>
<reference evidence="3" key="1">
    <citation type="submission" date="2016-06" db="EMBL/GenBank/DDBJ databases">
        <title>Draft genome of Moraxella osloensis CCUG 67237.</title>
        <authorList>
            <person name="Salva-Serra F."/>
            <person name="Engstrom-Jakobsson H."/>
            <person name="Thorell K."/>
            <person name="Gonzales-Siles L."/>
            <person name="Karlsson R."/>
            <person name="Boulund F."/>
            <person name="Engstrand L."/>
            <person name="Kristiansson E."/>
            <person name="Moore E."/>
        </authorList>
    </citation>
    <scope>NUCLEOTIDE SEQUENCE [LARGE SCALE GENOMIC DNA]</scope>
    <source>
        <strain evidence="3">CCUG 67237</strain>
    </source>
</reference>
<dbReference type="PANTHER" id="PTHR12697">
    <property type="entry name" value="PBS LYASE HEAT-LIKE PROTEIN"/>
    <property type="match status" value="1"/>
</dbReference>
<accession>A0AA91JAT7</accession>
<dbReference type="InterPro" id="IPR011989">
    <property type="entry name" value="ARM-like"/>
</dbReference>
<dbReference type="InterPro" id="IPR036322">
    <property type="entry name" value="WD40_repeat_dom_sf"/>
</dbReference>
<dbReference type="Pfam" id="PF13646">
    <property type="entry name" value="HEAT_2"/>
    <property type="match status" value="2"/>
</dbReference>
<protein>
    <submittedName>
        <fullName evidence="3">Uncharacterized protein</fullName>
    </submittedName>
</protein>
<dbReference type="InterPro" id="IPR004155">
    <property type="entry name" value="PBS_lyase_HEAT"/>
</dbReference>
<dbReference type="Gene3D" id="2.130.10.10">
    <property type="entry name" value="YVTN repeat-like/Quinoprotein amine dehydrogenase"/>
    <property type="match status" value="1"/>
</dbReference>
<feature type="repeat" description="WD" evidence="1">
    <location>
        <begin position="262"/>
        <end position="304"/>
    </location>
</feature>
<dbReference type="EMBL" id="LZMT01000006">
    <property type="protein sequence ID" value="OBX65765.1"/>
    <property type="molecule type" value="Genomic_DNA"/>
</dbReference>
<feature type="region of interest" description="Disordered" evidence="2">
    <location>
        <begin position="617"/>
        <end position="647"/>
    </location>
</feature>
<dbReference type="InterPro" id="IPR016024">
    <property type="entry name" value="ARM-type_fold"/>
</dbReference>
<dbReference type="Pfam" id="PF00400">
    <property type="entry name" value="WD40"/>
    <property type="match status" value="1"/>
</dbReference>
<name>A0AA91JAT7_FAUOS</name>
<dbReference type="Gene3D" id="1.25.10.10">
    <property type="entry name" value="Leucine-rich Repeat Variant"/>
    <property type="match status" value="4"/>
</dbReference>
<dbReference type="SMART" id="SM00320">
    <property type="entry name" value="WD40"/>
    <property type="match status" value="3"/>
</dbReference>
<feature type="compositionally biased region" description="Low complexity" evidence="2">
    <location>
        <begin position="623"/>
        <end position="638"/>
    </location>
</feature>
<dbReference type="SUPFAM" id="SSF50978">
    <property type="entry name" value="WD40 repeat-like"/>
    <property type="match status" value="1"/>
</dbReference>
<proteinExistence type="predicted"/>
<dbReference type="InterPro" id="IPR001680">
    <property type="entry name" value="WD40_rpt"/>
</dbReference>
<organism evidence="3">
    <name type="scientific">Faucicola osloensis</name>
    <name type="common">Moraxella osloensis</name>
    <dbReference type="NCBI Taxonomy" id="34062"/>
    <lineage>
        <taxon>Bacteria</taxon>
        <taxon>Pseudomonadati</taxon>
        <taxon>Pseudomonadota</taxon>
        <taxon>Gammaproteobacteria</taxon>
        <taxon>Moraxellales</taxon>
        <taxon>Moraxellaceae</taxon>
        <taxon>Faucicola</taxon>
    </lineage>
</organism>
<dbReference type="SMART" id="SM00567">
    <property type="entry name" value="EZ_HEAT"/>
    <property type="match status" value="4"/>
</dbReference>
<evidence type="ECO:0000256" key="1">
    <source>
        <dbReference type="PROSITE-ProRule" id="PRU00221"/>
    </source>
</evidence>
<dbReference type="GO" id="GO:0016491">
    <property type="term" value="F:oxidoreductase activity"/>
    <property type="evidence" value="ECO:0007669"/>
    <property type="project" value="TreeGrafter"/>
</dbReference>
<comment type="caution">
    <text evidence="3">The sequence shown here is derived from an EMBL/GenBank/DDBJ whole genome shotgun (WGS) entry which is preliminary data.</text>
</comment>
<dbReference type="InterPro" id="IPR015943">
    <property type="entry name" value="WD40/YVTN_repeat-like_dom_sf"/>
</dbReference>
<dbReference type="SUPFAM" id="SSF48371">
    <property type="entry name" value="ARM repeat"/>
    <property type="match status" value="3"/>
</dbReference>
<evidence type="ECO:0000313" key="3">
    <source>
        <dbReference type="EMBL" id="OBX65765.1"/>
    </source>
</evidence>
<dbReference type="PROSITE" id="PS50082">
    <property type="entry name" value="WD_REPEATS_2"/>
    <property type="match status" value="1"/>
</dbReference>